<dbReference type="InterPro" id="IPR057940">
    <property type="entry name" value="Tri-helical_dom"/>
</dbReference>
<dbReference type="PANTHER" id="PTHR38788">
    <property type="entry name" value="CLR5 DOMAIN-CONTAINING PROTEIN"/>
    <property type="match status" value="1"/>
</dbReference>
<dbReference type="Proteomes" id="UP000799324">
    <property type="component" value="Unassembled WGS sequence"/>
</dbReference>
<feature type="domain" description="Tri-helical" evidence="3">
    <location>
        <begin position="302"/>
        <end position="387"/>
    </location>
</feature>
<dbReference type="AlphaFoldDB" id="A0A6A6SNB2"/>
<feature type="region of interest" description="Disordered" evidence="1">
    <location>
        <begin position="114"/>
        <end position="146"/>
    </location>
</feature>
<evidence type="ECO:0000313" key="5">
    <source>
        <dbReference type="EMBL" id="KAF2649365.1"/>
    </source>
</evidence>
<feature type="domain" description="Tri-helical" evidence="3">
    <location>
        <begin position="199"/>
        <end position="292"/>
    </location>
</feature>
<dbReference type="Pfam" id="PF24962">
    <property type="entry name" value="DUF7767"/>
    <property type="match status" value="1"/>
</dbReference>
<feature type="domain" description="Clr5" evidence="2">
    <location>
        <begin position="1"/>
        <end position="52"/>
    </location>
</feature>
<proteinExistence type="predicted"/>
<dbReference type="InterPro" id="IPR056669">
    <property type="entry name" value="DUF7767"/>
</dbReference>
<evidence type="ECO:0000259" key="2">
    <source>
        <dbReference type="Pfam" id="PF14420"/>
    </source>
</evidence>
<feature type="compositionally biased region" description="Acidic residues" evidence="1">
    <location>
        <begin position="121"/>
        <end position="145"/>
    </location>
</feature>
<dbReference type="InterPro" id="IPR025676">
    <property type="entry name" value="Clr5_dom"/>
</dbReference>
<keyword evidence="6" id="KW-1185">Reference proteome</keyword>
<sequence length="599" mass="67767">MVYNWDGKEAECYRLYVDEKKSLDEVIDYWEQRGFTPSKRAFQTQFKRWDFPSKQNPAYKNPALIARVKELWESNQMQKDMLESLLREGFQINDRELLRLRLKFKWLLRESRATGPRPENSVEDAIDDEEPAQPEPDVEPLDEEEELRRRIRQEQLQIESAEKWRTRKRRRRTRGWAGLPADDPNEPPRFPSETTLDESKAYLNLDNGLYKQVRDQFQEICEEEGVLKKTIAGPEKWTAIKHRLVQENAHLSNIFNNDPEATEQIGTQPTPTNFKALSIDVICTDVTKRMRTLGTRMGIPEAKNALGLNPAETRQVRAAFIAILKADHFTNKYEAGDQHWTELKQTWIQGSDALTRVLAPGDADPKHAEKAKAIEVLARDVMKRLRAENCKKGSAQKKQVNSGPGPGPAPPSVVPHASKVLRKDRRQSGESMSDPTHGTLDLPPLSSTDLQIDPSLLLAASDPSMIPEASHDSLARHSQAQRNPYAMPQPFLSSLPLPIYFRLHPHSSTSMPNKTVWLGILQSGTVNEIRSLAMREHPGTLVVKMEGLVLHKMPGQPEREIMIAIDDEAELAAYLEHVAGGKATFVVLLAPAQGGGAYM</sequence>
<feature type="domain" description="DUF7767" evidence="4">
    <location>
        <begin position="494"/>
        <end position="591"/>
    </location>
</feature>
<evidence type="ECO:0000256" key="1">
    <source>
        <dbReference type="SAM" id="MobiDB-lite"/>
    </source>
</evidence>
<reference evidence="5" key="1">
    <citation type="journal article" date="2020" name="Stud. Mycol.">
        <title>101 Dothideomycetes genomes: a test case for predicting lifestyles and emergence of pathogens.</title>
        <authorList>
            <person name="Haridas S."/>
            <person name="Albert R."/>
            <person name="Binder M."/>
            <person name="Bloem J."/>
            <person name="Labutti K."/>
            <person name="Salamov A."/>
            <person name="Andreopoulos B."/>
            <person name="Baker S."/>
            <person name="Barry K."/>
            <person name="Bills G."/>
            <person name="Bluhm B."/>
            <person name="Cannon C."/>
            <person name="Castanera R."/>
            <person name="Culley D."/>
            <person name="Daum C."/>
            <person name="Ezra D."/>
            <person name="Gonzalez J."/>
            <person name="Henrissat B."/>
            <person name="Kuo A."/>
            <person name="Liang C."/>
            <person name="Lipzen A."/>
            <person name="Lutzoni F."/>
            <person name="Magnuson J."/>
            <person name="Mondo S."/>
            <person name="Nolan M."/>
            <person name="Ohm R."/>
            <person name="Pangilinan J."/>
            <person name="Park H.-J."/>
            <person name="Ramirez L."/>
            <person name="Alfaro M."/>
            <person name="Sun H."/>
            <person name="Tritt A."/>
            <person name="Yoshinaga Y."/>
            <person name="Zwiers L.-H."/>
            <person name="Turgeon B."/>
            <person name="Goodwin S."/>
            <person name="Spatafora J."/>
            <person name="Crous P."/>
            <person name="Grigoriev I."/>
        </authorList>
    </citation>
    <scope>NUCLEOTIDE SEQUENCE</scope>
    <source>
        <strain evidence="5">CBS 122681</strain>
    </source>
</reference>
<name>A0A6A6SNB2_9PLEO</name>
<dbReference type="PANTHER" id="PTHR38788:SF5">
    <property type="entry name" value="CLR5 DOMAIN-CONTAINING PROTEIN"/>
    <property type="match status" value="1"/>
</dbReference>
<dbReference type="EMBL" id="MU004495">
    <property type="protein sequence ID" value="KAF2649365.1"/>
    <property type="molecule type" value="Genomic_DNA"/>
</dbReference>
<protein>
    <submittedName>
        <fullName evidence="5">Uncharacterized protein</fullName>
    </submittedName>
</protein>
<evidence type="ECO:0000313" key="6">
    <source>
        <dbReference type="Proteomes" id="UP000799324"/>
    </source>
</evidence>
<dbReference type="OrthoDB" id="4115389at2759"/>
<feature type="region of interest" description="Disordered" evidence="1">
    <location>
        <begin position="172"/>
        <end position="194"/>
    </location>
</feature>
<evidence type="ECO:0000259" key="3">
    <source>
        <dbReference type="Pfam" id="PF24465"/>
    </source>
</evidence>
<dbReference type="Pfam" id="PF14420">
    <property type="entry name" value="Clr5"/>
    <property type="match status" value="1"/>
</dbReference>
<feature type="region of interest" description="Disordered" evidence="1">
    <location>
        <begin position="388"/>
        <end position="446"/>
    </location>
</feature>
<evidence type="ECO:0000259" key="4">
    <source>
        <dbReference type="Pfam" id="PF24962"/>
    </source>
</evidence>
<dbReference type="Pfam" id="PF24465">
    <property type="entry name" value="Tri-helical"/>
    <property type="match status" value="2"/>
</dbReference>
<gene>
    <name evidence="5" type="ORF">K491DRAFT_683901</name>
</gene>
<accession>A0A6A6SNB2</accession>
<organism evidence="5 6">
    <name type="scientific">Lophiostoma macrostomum CBS 122681</name>
    <dbReference type="NCBI Taxonomy" id="1314788"/>
    <lineage>
        <taxon>Eukaryota</taxon>
        <taxon>Fungi</taxon>
        <taxon>Dikarya</taxon>
        <taxon>Ascomycota</taxon>
        <taxon>Pezizomycotina</taxon>
        <taxon>Dothideomycetes</taxon>
        <taxon>Pleosporomycetidae</taxon>
        <taxon>Pleosporales</taxon>
        <taxon>Lophiostomataceae</taxon>
        <taxon>Lophiostoma</taxon>
    </lineage>
</organism>